<evidence type="ECO:0000313" key="2">
    <source>
        <dbReference type="Proteomes" id="UP001610411"/>
    </source>
</evidence>
<proteinExistence type="predicted"/>
<keyword evidence="2" id="KW-1185">Reference proteome</keyword>
<reference evidence="1 2" key="1">
    <citation type="journal article" date="2024" name="G3 (Bethesda)">
        <title>A hybrid genome assembly of the endangered aye-aye (Daubentonia madagascariensis).</title>
        <authorList>
            <person name="Versoza C.J."/>
            <person name="Pfeifer S.P."/>
        </authorList>
    </citation>
    <scope>NUCLEOTIDE SEQUENCE [LARGE SCALE GENOMIC DNA]</scope>
    <source>
        <strain evidence="1">6821</strain>
    </source>
</reference>
<sequence>MAEPEQDVREKPAVRIQNPKENDFIEIELNRQELSYQNLLKVSCCELGINPEQVEKIRKLPNTLLRKDKDIRRLQNFQEVELILMKNGTKLVEYTPSLTEKPCYNSNAAKMTY</sequence>
<dbReference type="AlphaFoldDB" id="A0ABD2DEZ4"/>
<evidence type="ECO:0000313" key="1">
    <source>
        <dbReference type="EMBL" id="KAL2765255.1"/>
    </source>
</evidence>
<dbReference type="PANTHER" id="PTHR24192:SF2">
    <property type="entry name" value="ANKRD40 C-TERMINAL-LIKE PROTEIN-RELATED"/>
    <property type="match status" value="1"/>
</dbReference>
<name>A0ABD2DEZ4_DAUMA</name>
<organism evidence="1 2">
    <name type="scientific">Daubentonia madagascariensis</name>
    <name type="common">Aye-aye</name>
    <name type="synonym">Sciurus madagascariensis</name>
    <dbReference type="NCBI Taxonomy" id="31869"/>
    <lineage>
        <taxon>Eukaryota</taxon>
        <taxon>Metazoa</taxon>
        <taxon>Chordata</taxon>
        <taxon>Craniata</taxon>
        <taxon>Vertebrata</taxon>
        <taxon>Euteleostomi</taxon>
        <taxon>Mammalia</taxon>
        <taxon>Eutheria</taxon>
        <taxon>Euarchontoglires</taxon>
        <taxon>Primates</taxon>
        <taxon>Strepsirrhini</taxon>
        <taxon>Chiromyiformes</taxon>
        <taxon>Daubentoniidae</taxon>
        <taxon>Daubentonia</taxon>
    </lineage>
</organism>
<protein>
    <submittedName>
        <fullName evidence="1">ANKRD40 C-terminal-like protein</fullName>
    </submittedName>
</protein>
<dbReference type="Proteomes" id="UP001610411">
    <property type="component" value="Unassembled WGS sequence"/>
</dbReference>
<dbReference type="EMBL" id="JBFSEQ010000011">
    <property type="protein sequence ID" value="KAL2765255.1"/>
    <property type="molecule type" value="Genomic_DNA"/>
</dbReference>
<comment type="caution">
    <text evidence="1">The sequence shown here is derived from an EMBL/GenBank/DDBJ whole genome shotgun (WGS) entry which is preliminary data.</text>
</comment>
<dbReference type="PANTHER" id="PTHR24192">
    <property type="entry name" value="ANKYRIN REPEAT DOMAIN 40"/>
    <property type="match status" value="1"/>
</dbReference>
<dbReference type="InterPro" id="IPR039195">
    <property type="entry name" value="ANKRD40"/>
</dbReference>
<gene>
    <name evidence="1" type="ORF">WCI35_027037</name>
</gene>
<accession>A0ABD2DEZ4</accession>